<feature type="signal peptide" evidence="3">
    <location>
        <begin position="1"/>
        <end position="21"/>
    </location>
</feature>
<comment type="similarity">
    <text evidence="2">Belongs to the virb1 family.</text>
</comment>
<evidence type="ECO:0000256" key="3">
    <source>
        <dbReference type="SAM" id="SignalP"/>
    </source>
</evidence>
<evidence type="ECO:0000256" key="2">
    <source>
        <dbReference type="ARBA" id="ARBA00009387"/>
    </source>
</evidence>
<dbReference type="AlphaFoldDB" id="A0A396RMH3"/>
<proteinExistence type="inferred from homology"/>
<dbReference type="OrthoDB" id="9801695at2"/>
<evidence type="ECO:0000259" key="4">
    <source>
        <dbReference type="Pfam" id="PF01464"/>
    </source>
</evidence>
<evidence type="ECO:0000256" key="1">
    <source>
        <dbReference type="ARBA" id="ARBA00007734"/>
    </source>
</evidence>
<comment type="caution">
    <text evidence="5">The sequence shown here is derived from an EMBL/GenBank/DDBJ whole genome shotgun (WGS) entry which is preliminary data.</text>
</comment>
<gene>
    <name evidence="5" type="ORF">D1610_14185</name>
</gene>
<dbReference type="SUPFAM" id="SSF53955">
    <property type="entry name" value="Lysozyme-like"/>
    <property type="match status" value="1"/>
</dbReference>
<dbReference type="RefSeq" id="WP_118864830.1">
    <property type="nucleotide sequence ID" value="NZ_QWLV01000007.1"/>
</dbReference>
<dbReference type="InterPro" id="IPR023346">
    <property type="entry name" value="Lysozyme-like_dom_sf"/>
</dbReference>
<dbReference type="PANTHER" id="PTHR37423">
    <property type="entry name" value="SOLUBLE LYTIC MUREIN TRANSGLYCOSYLASE-RELATED"/>
    <property type="match status" value="1"/>
</dbReference>
<protein>
    <submittedName>
        <fullName evidence="5">Lytic transglycosylase domain-containing protein</fullName>
    </submittedName>
</protein>
<dbReference type="EMBL" id="QWLV01000007">
    <property type="protein sequence ID" value="RHW16856.1"/>
    <property type="molecule type" value="Genomic_DNA"/>
</dbReference>
<comment type="similarity">
    <text evidence="1">Belongs to the transglycosylase Slt family.</text>
</comment>
<evidence type="ECO:0000313" key="6">
    <source>
        <dbReference type="Proteomes" id="UP000266693"/>
    </source>
</evidence>
<dbReference type="Gene3D" id="1.10.530.10">
    <property type="match status" value="1"/>
</dbReference>
<organism evidence="5 6">
    <name type="scientific">Sphingomonas gilva</name>
    <dbReference type="NCBI Taxonomy" id="2305907"/>
    <lineage>
        <taxon>Bacteria</taxon>
        <taxon>Pseudomonadati</taxon>
        <taxon>Pseudomonadota</taxon>
        <taxon>Alphaproteobacteria</taxon>
        <taxon>Sphingomonadales</taxon>
        <taxon>Sphingomonadaceae</taxon>
        <taxon>Sphingomonas</taxon>
    </lineage>
</organism>
<feature type="domain" description="Transglycosylase SLT" evidence="4">
    <location>
        <begin position="30"/>
        <end position="136"/>
    </location>
</feature>
<reference evidence="5 6" key="1">
    <citation type="submission" date="2018-08" db="EMBL/GenBank/DDBJ databases">
        <title>The multiple taxonomic identification of Sphingomonas gilva.</title>
        <authorList>
            <person name="Zhu D."/>
            <person name="Zheng S."/>
        </authorList>
    </citation>
    <scope>NUCLEOTIDE SEQUENCE [LARGE SCALE GENOMIC DNA]</scope>
    <source>
        <strain evidence="5 6">ZDH117</strain>
    </source>
</reference>
<feature type="chain" id="PRO_5017245051" evidence="3">
    <location>
        <begin position="22"/>
        <end position="202"/>
    </location>
</feature>
<dbReference type="PANTHER" id="PTHR37423:SF2">
    <property type="entry name" value="MEMBRANE-BOUND LYTIC MUREIN TRANSGLYCOSYLASE C"/>
    <property type="match status" value="1"/>
</dbReference>
<dbReference type="CDD" id="cd00254">
    <property type="entry name" value="LT-like"/>
    <property type="match status" value="1"/>
</dbReference>
<keyword evidence="3" id="KW-0732">Signal</keyword>
<name>A0A396RMH3_9SPHN</name>
<keyword evidence="6" id="KW-1185">Reference proteome</keyword>
<dbReference type="InterPro" id="IPR008258">
    <property type="entry name" value="Transglycosylase_SLT_dom_1"/>
</dbReference>
<sequence>MGTLRSLAVALALLAATPAHADQVGRWRTYIEEASARFGVPAAWIERVMRAESGGQTRLNGRPITSHAGAMGLMQLMPGTWAEMRAVLRLGADPHDPRDNILAGTYYLRLMYERFGYSGMFAAYNAGPARYANHLATGRRLPGETRSYLVTVGGGLAGSRAVAIAPPYNALFFALRTTPTAPAAGPKAPDVFVTLRSDHLPE</sequence>
<accession>A0A396RMH3</accession>
<dbReference type="Proteomes" id="UP000266693">
    <property type="component" value="Unassembled WGS sequence"/>
</dbReference>
<evidence type="ECO:0000313" key="5">
    <source>
        <dbReference type="EMBL" id="RHW16856.1"/>
    </source>
</evidence>
<dbReference type="Pfam" id="PF01464">
    <property type="entry name" value="SLT"/>
    <property type="match status" value="1"/>
</dbReference>